<keyword evidence="2" id="KW-1185">Reference proteome</keyword>
<dbReference type="InterPro" id="IPR052999">
    <property type="entry name" value="PTS1_Protein"/>
</dbReference>
<organism evidence="1 2">
    <name type="scientific">Ophiocordyceps unilateralis</name>
    <name type="common">Zombie-ant fungus</name>
    <name type="synonym">Torrubia unilateralis</name>
    <dbReference type="NCBI Taxonomy" id="268505"/>
    <lineage>
        <taxon>Eukaryota</taxon>
        <taxon>Fungi</taxon>
        <taxon>Dikarya</taxon>
        <taxon>Ascomycota</taxon>
        <taxon>Pezizomycotina</taxon>
        <taxon>Sordariomycetes</taxon>
        <taxon>Hypocreomycetidae</taxon>
        <taxon>Hypocreales</taxon>
        <taxon>Ophiocordycipitaceae</taxon>
        <taxon>Ophiocordyceps</taxon>
    </lineage>
</organism>
<evidence type="ECO:0000313" key="1">
    <source>
        <dbReference type="EMBL" id="PFH58618.1"/>
    </source>
</evidence>
<dbReference type="EMBL" id="LAZP02000274">
    <property type="protein sequence ID" value="PFH58618.1"/>
    <property type="molecule type" value="Genomic_DNA"/>
</dbReference>
<reference evidence="1 2" key="2">
    <citation type="journal article" date="2017" name="Sci. Rep.">
        <title>Ant-infecting Ophiocordyceps genomes reveal a high diversity of potential behavioral manipulation genes and a possible major role for enterotoxins.</title>
        <authorList>
            <person name="de Bekker C."/>
            <person name="Ohm R.A."/>
            <person name="Evans H.C."/>
            <person name="Brachmann A."/>
            <person name="Hughes D.P."/>
        </authorList>
    </citation>
    <scope>NUCLEOTIDE SEQUENCE [LARGE SCALE GENOMIC DNA]</scope>
    <source>
        <strain evidence="1 2">SC16a</strain>
    </source>
</reference>
<gene>
    <name evidence="1" type="ORF">XA68_13435</name>
</gene>
<dbReference type="PANTHER" id="PTHR28180">
    <property type="entry name" value="CONSERVED MITOCHONDRIAL PROTEIN-RELATED"/>
    <property type="match status" value="1"/>
</dbReference>
<dbReference type="PANTHER" id="PTHR28180:SF2">
    <property type="entry name" value="PEROXISOMAL PROTEIN 2"/>
    <property type="match status" value="1"/>
</dbReference>
<reference evidence="1 2" key="1">
    <citation type="journal article" date="2015" name="BMC Genomics">
        <title>Gene expression during zombie ant biting behavior reflects the complexity underlying fungal parasitic behavioral manipulation.</title>
        <authorList>
            <person name="de Bekker C."/>
            <person name="Ohm R.A."/>
            <person name="Loreto R.G."/>
            <person name="Sebastian A."/>
            <person name="Albert I."/>
            <person name="Merrow M."/>
            <person name="Brachmann A."/>
            <person name="Hughes D.P."/>
        </authorList>
    </citation>
    <scope>NUCLEOTIDE SEQUENCE [LARGE SCALE GENOMIC DNA]</scope>
    <source>
        <strain evidence="1 2">SC16a</strain>
    </source>
</reference>
<sequence>MSTWRKKACGVGWARVRGWSFQQPLPSLSTRPTRCPCCIPFNGIPRTINGLVALRRSLPPAVVDNLPTQARRRLDPQNIQSVGARGNHLFSAVYRSLTRPLVDKLSDAHPDLPIYIVGSHYGALLADPPGDVTVATVGHLLTSIVAVACLRAQTGVEPQLLSHVYGLRKCCEKEAWKTDWVAETGQDETAIPWLMGDDGCEWLLKSVDAIAEALGSSSEPQ</sequence>
<evidence type="ECO:0000313" key="2">
    <source>
        <dbReference type="Proteomes" id="UP000037136"/>
    </source>
</evidence>
<dbReference type="SUPFAM" id="SSF69118">
    <property type="entry name" value="AhpD-like"/>
    <property type="match status" value="1"/>
</dbReference>
<dbReference type="Proteomes" id="UP000037136">
    <property type="component" value="Unassembled WGS sequence"/>
</dbReference>
<proteinExistence type="predicted"/>
<dbReference type="InterPro" id="IPR029032">
    <property type="entry name" value="AhpD-like"/>
</dbReference>
<dbReference type="STRING" id="268505.A0A2A9PBE9"/>
<name>A0A2A9PBE9_OPHUN</name>
<comment type="caution">
    <text evidence="1">The sequence shown here is derived from an EMBL/GenBank/DDBJ whole genome shotgun (WGS) entry which is preliminary data.</text>
</comment>
<protein>
    <submittedName>
        <fullName evidence="1">Uncharacterized protein</fullName>
    </submittedName>
</protein>
<dbReference type="AlphaFoldDB" id="A0A2A9PBE9"/>
<dbReference type="Gene3D" id="1.20.1290.10">
    <property type="entry name" value="AhpD-like"/>
    <property type="match status" value="1"/>
</dbReference>
<dbReference type="OrthoDB" id="5392202at2759"/>
<accession>A0A2A9PBE9</accession>